<dbReference type="Proteomes" id="UP000000211">
    <property type="component" value="Chromosome"/>
</dbReference>
<name>K7RHK9_THEOS</name>
<dbReference type="HOGENOM" id="CLU_2014201_0_0_0"/>
<accession>K7RHK9</accession>
<reference evidence="1 2" key="1">
    <citation type="journal article" date="2013" name="Genome Announc.">
        <title>Whole Genome Sequencing of Thermus oshimai JL-2 and Thermus thermophilus JL-18, Incomplete Denitrifiers from the United States Great Basin.</title>
        <authorList>
            <person name="Murugapiran S.K."/>
            <person name="Huntemann M."/>
            <person name="Wei C.L."/>
            <person name="Han J."/>
            <person name="Detter J.C."/>
            <person name="Han C.S."/>
            <person name="Erkkila T.H."/>
            <person name="Teshima H."/>
            <person name="Chen A."/>
            <person name="Kyrpides N."/>
            <person name="Mavrommatis K."/>
            <person name="Markowitz V."/>
            <person name="Szeto E."/>
            <person name="Ivanova N."/>
            <person name="Pagani I."/>
            <person name="Lam J."/>
            <person name="McDonald A.I."/>
            <person name="Dodsworth J.A."/>
            <person name="Pati A."/>
            <person name="Goodwin L."/>
            <person name="Peters L."/>
            <person name="Pitluck S."/>
            <person name="Woyke T."/>
            <person name="Hedlund B.P."/>
        </authorList>
    </citation>
    <scope>NUCLEOTIDE SEQUENCE</scope>
    <source>
        <strain evidence="1 2">JL-2</strain>
    </source>
</reference>
<dbReference type="PATRIC" id="fig|751945.3.peg.800"/>
<organism evidence="1 2">
    <name type="scientific">Thermus oshimai JL-2</name>
    <dbReference type="NCBI Taxonomy" id="751945"/>
    <lineage>
        <taxon>Bacteria</taxon>
        <taxon>Thermotogati</taxon>
        <taxon>Deinococcota</taxon>
        <taxon>Deinococci</taxon>
        <taxon>Thermales</taxon>
        <taxon>Thermaceae</taxon>
        <taxon>Thermus</taxon>
    </lineage>
</organism>
<dbReference type="AlphaFoldDB" id="K7RHK9"/>
<dbReference type="EMBL" id="CP003249">
    <property type="protein sequence ID" value="AFV75872.1"/>
    <property type="molecule type" value="Genomic_DNA"/>
</dbReference>
<dbReference type="InterPro" id="IPR024219">
    <property type="entry name" value="DUF3809"/>
</dbReference>
<protein>
    <submittedName>
        <fullName evidence="1">Uncharacterized protein</fullName>
    </submittedName>
</protein>
<dbReference type="Pfam" id="PF12723">
    <property type="entry name" value="DUF3809"/>
    <property type="match status" value="1"/>
</dbReference>
<dbReference type="RefSeq" id="WP_016329064.1">
    <property type="nucleotide sequence ID" value="NC_019386.1"/>
</dbReference>
<dbReference type="STRING" id="751945.Theos_0812"/>
<dbReference type="KEGG" id="tos:Theos_0812"/>
<dbReference type="Gene3D" id="3.30.530.70">
    <property type="entry name" value="Uncharacterised protein PF12723, DUF3809"/>
    <property type="match status" value="1"/>
</dbReference>
<evidence type="ECO:0000313" key="1">
    <source>
        <dbReference type="EMBL" id="AFV75872.1"/>
    </source>
</evidence>
<proteinExistence type="predicted"/>
<keyword evidence="2" id="KW-1185">Reference proteome</keyword>
<gene>
    <name evidence="1" type="ORF">Theos_0812</name>
</gene>
<sequence length="113" mass="12345">MGGVRIPFPPKGLPLSLRLEGDRLQGEVQARVPVFGEVRLPFAARLEGPLLKPLPLPPPALEVEGRLGEGVLDLSFRLHLGEKWGDRALAHILEALLLRHLEDALSPEAKTLV</sequence>
<evidence type="ECO:0000313" key="2">
    <source>
        <dbReference type="Proteomes" id="UP000000211"/>
    </source>
</evidence>